<name>A0A4Y9XYY1_9AGAM</name>
<sequence length="394" mass="44411">MHFRPCQRRRKLSVSPHNCPQTLVALNFSSKPYKWIRYATGVVLGAEGTLSQQDDEPLDLSSDLDTLNRLPEVTDLYYHVEISNEEAGATRRIFPLDPDFANLRTSTHSSSSCYASFRAEVSQRDGNACVLTNAYTDECDAAHIVPHCKGDEYIESLTRHRPQGANHVVIEEIDDKRNGLFLNKTSHAALGKNWAISRTPNFAMEMEDVIQVETAMPVVLQYPTQEGTSRFTAHLFNIRDPNRGALARLPPGSPIRVPAGDEGMASRPPDVLFDAVYASAVSTHFGEPMKDLREFLAPFQKLYFPPEGPISKEAERKQIKEERREQKWRTAEGDAERRQRHAGGMDSMDTVFYLWHLSAGISADVLAKRREEMAAKEREASVAKVESWRESSFT</sequence>
<organism evidence="3 4">
    <name type="scientific">Dentipellis fragilis</name>
    <dbReference type="NCBI Taxonomy" id="205917"/>
    <lineage>
        <taxon>Eukaryota</taxon>
        <taxon>Fungi</taxon>
        <taxon>Dikarya</taxon>
        <taxon>Basidiomycota</taxon>
        <taxon>Agaricomycotina</taxon>
        <taxon>Agaricomycetes</taxon>
        <taxon>Russulales</taxon>
        <taxon>Hericiaceae</taxon>
        <taxon>Dentipellis</taxon>
    </lineage>
</organism>
<dbReference type="OrthoDB" id="3269637at2759"/>
<keyword evidence="4" id="KW-1185">Reference proteome</keyword>
<evidence type="ECO:0000313" key="4">
    <source>
        <dbReference type="Proteomes" id="UP000298327"/>
    </source>
</evidence>
<feature type="region of interest" description="Disordered" evidence="1">
    <location>
        <begin position="307"/>
        <end position="342"/>
    </location>
</feature>
<dbReference type="InterPro" id="IPR003615">
    <property type="entry name" value="HNH_nuc"/>
</dbReference>
<evidence type="ECO:0000313" key="3">
    <source>
        <dbReference type="EMBL" id="TFY54557.1"/>
    </source>
</evidence>
<proteinExistence type="predicted"/>
<gene>
    <name evidence="3" type="ORF">EVG20_g9656</name>
</gene>
<feature type="domain" description="HNH nuclease" evidence="2">
    <location>
        <begin position="129"/>
        <end position="192"/>
    </location>
</feature>
<evidence type="ECO:0000259" key="2">
    <source>
        <dbReference type="Pfam" id="PF13391"/>
    </source>
</evidence>
<accession>A0A4Y9XYY1</accession>
<dbReference type="Pfam" id="PF13391">
    <property type="entry name" value="HNH_2"/>
    <property type="match status" value="1"/>
</dbReference>
<dbReference type="Proteomes" id="UP000298327">
    <property type="component" value="Unassembled WGS sequence"/>
</dbReference>
<dbReference type="AlphaFoldDB" id="A0A4Y9XYY1"/>
<feature type="compositionally biased region" description="Basic and acidic residues" evidence="1">
    <location>
        <begin position="310"/>
        <end position="337"/>
    </location>
</feature>
<reference evidence="3 4" key="1">
    <citation type="submission" date="2019-02" db="EMBL/GenBank/DDBJ databases">
        <title>Genome sequencing of the rare red list fungi Dentipellis fragilis.</title>
        <authorList>
            <person name="Buettner E."/>
            <person name="Kellner H."/>
        </authorList>
    </citation>
    <scope>NUCLEOTIDE SEQUENCE [LARGE SCALE GENOMIC DNA]</scope>
    <source>
        <strain evidence="3 4">DSM 105465</strain>
    </source>
</reference>
<comment type="caution">
    <text evidence="3">The sequence shown here is derived from an EMBL/GenBank/DDBJ whole genome shotgun (WGS) entry which is preliminary data.</text>
</comment>
<protein>
    <recommendedName>
        <fullName evidence="2">HNH nuclease domain-containing protein</fullName>
    </recommendedName>
</protein>
<dbReference type="EMBL" id="SEOQ01001013">
    <property type="protein sequence ID" value="TFY54557.1"/>
    <property type="molecule type" value="Genomic_DNA"/>
</dbReference>
<evidence type="ECO:0000256" key="1">
    <source>
        <dbReference type="SAM" id="MobiDB-lite"/>
    </source>
</evidence>